<evidence type="ECO:0000259" key="7">
    <source>
        <dbReference type="Pfam" id="PF13193"/>
    </source>
</evidence>
<dbReference type="GO" id="GO:0006633">
    <property type="term" value="P:fatty acid biosynthetic process"/>
    <property type="evidence" value="ECO:0007669"/>
    <property type="project" value="TreeGrafter"/>
</dbReference>
<evidence type="ECO:0000256" key="1">
    <source>
        <dbReference type="ARBA" id="ARBA00006432"/>
    </source>
</evidence>
<gene>
    <name evidence="8" type="ORF">DK389_27755</name>
</gene>
<comment type="similarity">
    <text evidence="1">Belongs to the ATP-dependent AMP-binding enzyme family.</text>
</comment>
<dbReference type="GO" id="GO:0005524">
    <property type="term" value="F:ATP binding"/>
    <property type="evidence" value="ECO:0007669"/>
    <property type="project" value="UniProtKB-KW"/>
</dbReference>
<dbReference type="AlphaFoldDB" id="A0A2U8WC36"/>
<dbReference type="GO" id="GO:0016405">
    <property type="term" value="F:CoA-ligase activity"/>
    <property type="evidence" value="ECO:0007669"/>
    <property type="project" value="UniProtKB-ARBA"/>
</dbReference>
<dbReference type="PANTHER" id="PTHR43605:SF10">
    <property type="entry name" value="ACYL-COA SYNTHETASE MEDIUM CHAIN FAMILY MEMBER 3"/>
    <property type="match status" value="1"/>
</dbReference>
<name>A0A2U8WC36_9HYPH</name>
<sequence length="568" mass="60882">MRDPSADRNPPSVERGPGSHEHAEYRRAVAGFDVEAAFAAIFPDGAGQVNACHTCCDRHAHDPARVALRYVKPNEAVREITFATLAAQAAKLAEVFAERGVRKGDRIAGLLPRRPELLLTILATWRLGAVYQPLFAAFGPKAIADRVRDAGTKILVTDEADRPKASDVAHLCTIITVGAGGEGDDLDFWAELDARPGEAAPVRCSAEDPFLIMFTSGTTGPAKPLLVPLKAIVAFVAYMRDAVDLRQGDHFWNVADPGWAYGLYYAVTAPLAMGFTTTFHDGPFTVEDTYRTIERLGITNLAGSPTAFRLLIAAGPAAAQAVKGQLRAVSSAGEPLNPEVIRWFAEHLGTTIHDHYGQTELGMVLCNHHGLAHPVRLGSAGFAIPGHRVVVVGPEGEELGPGEPGILALDRTRSPLMWFSGYWQRPTPAFVGDHYLSGDTVEANPDGSIAFVGRSDDLINASGYRIGPFEVESALIEHPAVAESAVIGKPDPERTEIVKAFVVLKAGIRPDAALAASIQAYVKKRLSAHAYPREIAFVDSLPKTPSGKLQRFILRNQEIARAAGAAAT</sequence>
<organism evidence="8 9">
    <name type="scientific">Methylobacterium durans</name>
    <dbReference type="NCBI Taxonomy" id="2202825"/>
    <lineage>
        <taxon>Bacteria</taxon>
        <taxon>Pseudomonadati</taxon>
        <taxon>Pseudomonadota</taxon>
        <taxon>Alphaproteobacteria</taxon>
        <taxon>Hyphomicrobiales</taxon>
        <taxon>Methylobacteriaceae</taxon>
        <taxon>Methylobacterium</taxon>
    </lineage>
</organism>
<dbReference type="RefSeq" id="WP_109894570.1">
    <property type="nucleotide sequence ID" value="NZ_CP029550.1"/>
</dbReference>
<keyword evidence="4" id="KW-0067">ATP-binding</keyword>
<dbReference type="Gene3D" id="3.30.300.30">
    <property type="match status" value="1"/>
</dbReference>
<dbReference type="OrthoDB" id="9803968at2"/>
<evidence type="ECO:0000256" key="4">
    <source>
        <dbReference type="ARBA" id="ARBA00022840"/>
    </source>
</evidence>
<dbReference type="PANTHER" id="PTHR43605">
    <property type="entry name" value="ACYL-COENZYME A SYNTHETASE"/>
    <property type="match status" value="1"/>
</dbReference>
<dbReference type="Pfam" id="PF13193">
    <property type="entry name" value="AMP-binding_C"/>
    <property type="match status" value="1"/>
</dbReference>
<protein>
    <submittedName>
        <fullName evidence="8">AMP-binding protein</fullName>
    </submittedName>
</protein>
<dbReference type="SUPFAM" id="SSF56801">
    <property type="entry name" value="Acetyl-CoA synthetase-like"/>
    <property type="match status" value="1"/>
</dbReference>
<feature type="region of interest" description="Disordered" evidence="5">
    <location>
        <begin position="1"/>
        <end position="22"/>
    </location>
</feature>
<dbReference type="InterPro" id="IPR045851">
    <property type="entry name" value="AMP-bd_C_sf"/>
</dbReference>
<dbReference type="Gene3D" id="3.40.50.12780">
    <property type="entry name" value="N-terminal domain of ligase-like"/>
    <property type="match status" value="1"/>
</dbReference>
<keyword evidence="9" id="KW-1185">Reference proteome</keyword>
<dbReference type="InterPro" id="IPR000873">
    <property type="entry name" value="AMP-dep_synth/lig_dom"/>
</dbReference>
<dbReference type="FunFam" id="3.30.300.30:FF:000005">
    <property type="entry name" value="Acyl-coenzyme A synthetase ACSM5, mitochondrial"/>
    <property type="match status" value="1"/>
</dbReference>
<keyword evidence="2" id="KW-0436">Ligase</keyword>
<evidence type="ECO:0000313" key="8">
    <source>
        <dbReference type="EMBL" id="AWN43609.1"/>
    </source>
</evidence>
<dbReference type="Proteomes" id="UP000245926">
    <property type="component" value="Chromosome"/>
</dbReference>
<evidence type="ECO:0000313" key="9">
    <source>
        <dbReference type="Proteomes" id="UP000245926"/>
    </source>
</evidence>
<proteinExistence type="inferred from homology"/>
<dbReference type="Pfam" id="PF00501">
    <property type="entry name" value="AMP-binding"/>
    <property type="match status" value="1"/>
</dbReference>
<dbReference type="InterPro" id="IPR042099">
    <property type="entry name" value="ANL_N_sf"/>
</dbReference>
<dbReference type="InterPro" id="IPR020845">
    <property type="entry name" value="AMP-binding_CS"/>
</dbReference>
<evidence type="ECO:0000256" key="5">
    <source>
        <dbReference type="SAM" id="MobiDB-lite"/>
    </source>
</evidence>
<feature type="domain" description="AMP-binding enzyme C-terminal" evidence="7">
    <location>
        <begin position="470"/>
        <end position="548"/>
    </location>
</feature>
<dbReference type="GO" id="GO:0004321">
    <property type="term" value="F:fatty-acyl-CoA synthase activity"/>
    <property type="evidence" value="ECO:0007669"/>
    <property type="project" value="TreeGrafter"/>
</dbReference>
<evidence type="ECO:0000256" key="3">
    <source>
        <dbReference type="ARBA" id="ARBA00022741"/>
    </source>
</evidence>
<dbReference type="PROSITE" id="PS00455">
    <property type="entry name" value="AMP_BINDING"/>
    <property type="match status" value="1"/>
</dbReference>
<dbReference type="GO" id="GO:0015645">
    <property type="term" value="F:fatty acid ligase activity"/>
    <property type="evidence" value="ECO:0007669"/>
    <property type="project" value="TreeGrafter"/>
</dbReference>
<dbReference type="InterPro" id="IPR051087">
    <property type="entry name" value="Mitochondrial_ACSM"/>
</dbReference>
<accession>A0A2U8WC36</accession>
<dbReference type="KEGG" id="mets:DK389_27755"/>
<keyword evidence="3" id="KW-0547">Nucleotide-binding</keyword>
<evidence type="ECO:0000259" key="6">
    <source>
        <dbReference type="Pfam" id="PF00501"/>
    </source>
</evidence>
<dbReference type="GO" id="GO:0006637">
    <property type="term" value="P:acyl-CoA metabolic process"/>
    <property type="evidence" value="ECO:0007669"/>
    <property type="project" value="TreeGrafter"/>
</dbReference>
<evidence type="ECO:0000256" key="2">
    <source>
        <dbReference type="ARBA" id="ARBA00022598"/>
    </source>
</evidence>
<feature type="domain" description="AMP-dependent synthetase/ligase" evidence="6">
    <location>
        <begin position="60"/>
        <end position="423"/>
    </location>
</feature>
<dbReference type="InterPro" id="IPR025110">
    <property type="entry name" value="AMP-bd_C"/>
</dbReference>
<reference evidence="9" key="1">
    <citation type="submission" date="2018-05" db="EMBL/GenBank/DDBJ databases">
        <title>Complete Genome Sequence of Methylobacterium sp. 17SD2-17.</title>
        <authorList>
            <person name="Srinivasan S."/>
        </authorList>
    </citation>
    <scope>NUCLEOTIDE SEQUENCE [LARGE SCALE GENOMIC DNA]</scope>
    <source>
        <strain evidence="9">17SD2-17</strain>
    </source>
</reference>
<dbReference type="EMBL" id="CP029550">
    <property type="protein sequence ID" value="AWN43609.1"/>
    <property type="molecule type" value="Genomic_DNA"/>
</dbReference>